<organism evidence="1 2">
    <name type="scientific">Ooceraea biroi</name>
    <name type="common">Clonal raider ant</name>
    <name type="synonym">Cerapachys biroi</name>
    <dbReference type="NCBI Taxonomy" id="2015173"/>
    <lineage>
        <taxon>Eukaryota</taxon>
        <taxon>Metazoa</taxon>
        <taxon>Ecdysozoa</taxon>
        <taxon>Arthropoda</taxon>
        <taxon>Hexapoda</taxon>
        <taxon>Insecta</taxon>
        <taxon>Pterygota</taxon>
        <taxon>Neoptera</taxon>
        <taxon>Endopterygota</taxon>
        <taxon>Hymenoptera</taxon>
        <taxon>Apocrita</taxon>
        <taxon>Aculeata</taxon>
        <taxon>Formicoidea</taxon>
        <taxon>Formicidae</taxon>
        <taxon>Dorylinae</taxon>
        <taxon>Ooceraea</taxon>
    </lineage>
</organism>
<gene>
    <name evidence="1" type="ORF">X777_16718</name>
</gene>
<protein>
    <submittedName>
        <fullName evidence="1">Uncharacterized protein</fullName>
    </submittedName>
</protein>
<keyword evidence="2" id="KW-1185">Reference proteome</keyword>
<reference evidence="1 2" key="1">
    <citation type="journal article" date="2014" name="Curr. Biol.">
        <title>The genome of the clonal raider ant Cerapachys biroi.</title>
        <authorList>
            <person name="Oxley P.R."/>
            <person name="Ji L."/>
            <person name="Fetter-Pruneda I."/>
            <person name="McKenzie S.K."/>
            <person name="Li C."/>
            <person name="Hu H."/>
            <person name="Zhang G."/>
            <person name="Kronauer D.J."/>
        </authorList>
    </citation>
    <scope>NUCLEOTIDE SEQUENCE [LARGE SCALE GENOMIC DNA]</scope>
</reference>
<dbReference type="Proteomes" id="UP000053097">
    <property type="component" value="Unassembled WGS sequence"/>
</dbReference>
<dbReference type="EMBL" id="KK107965">
    <property type="protein sequence ID" value="EZA47061.1"/>
    <property type="molecule type" value="Genomic_DNA"/>
</dbReference>
<sequence>MAIALRSCDIVCTMFIKPANNCRAEARTKGSLFCHNIEYYLKMRQTRIPTEIVEMLLISKAQRRDDKLNKLNPNSSLDFPSIAEHVDADVVICGAHLFPLQQARTSDVMLFPGSHY</sequence>
<evidence type="ECO:0000313" key="1">
    <source>
        <dbReference type="EMBL" id="EZA47061.1"/>
    </source>
</evidence>
<accession>A0A026VU74</accession>
<name>A0A026VU74_OOCBI</name>
<proteinExistence type="predicted"/>
<evidence type="ECO:0000313" key="2">
    <source>
        <dbReference type="Proteomes" id="UP000053097"/>
    </source>
</evidence>
<feature type="non-terminal residue" evidence="1">
    <location>
        <position position="116"/>
    </location>
</feature>
<dbReference type="AlphaFoldDB" id="A0A026VU74"/>